<dbReference type="GO" id="GO:0016987">
    <property type="term" value="F:sigma factor activity"/>
    <property type="evidence" value="ECO:0007669"/>
    <property type="project" value="UniProtKB-KW"/>
</dbReference>
<dbReference type="Gene3D" id="1.10.10.10">
    <property type="entry name" value="Winged helix-like DNA-binding domain superfamily/Winged helix DNA-binding domain"/>
    <property type="match status" value="1"/>
</dbReference>
<dbReference type="Pfam" id="PF08281">
    <property type="entry name" value="Sigma70_r4_2"/>
    <property type="match status" value="1"/>
</dbReference>
<evidence type="ECO:0000256" key="5">
    <source>
        <dbReference type="ARBA" id="ARBA00023163"/>
    </source>
</evidence>
<evidence type="ECO:0000256" key="3">
    <source>
        <dbReference type="ARBA" id="ARBA00023082"/>
    </source>
</evidence>
<dbReference type="Pfam" id="PF04542">
    <property type="entry name" value="Sigma70_r2"/>
    <property type="match status" value="1"/>
</dbReference>
<dbReference type="GO" id="GO:0006352">
    <property type="term" value="P:DNA-templated transcription initiation"/>
    <property type="evidence" value="ECO:0007669"/>
    <property type="project" value="InterPro"/>
</dbReference>
<evidence type="ECO:0000313" key="8">
    <source>
        <dbReference type="EMBL" id="OEE61577.1"/>
    </source>
</evidence>
<evidence type="ECO:0000256" key="1">
    <source>
        <dbReference type="ARBA" id="ARBA00010641"/>
    </source>
</evidence>
<keyword evidence="5" id="KW-0804">Transcription</keyword>
<dbReference type="InterPro" id="IPR039425">
    <property type="entry name" value="RNA_pol_sigma-70-like"/>
</dbReference>
<sequence>MNSLTDEQLMVSFSKGEQRAFAELYQRHKNPLYRYFVRQLGASQHARAEELYQDVWYRVIDKRESYTPSAKFTTWLYHIAHNLVIDEHRKNLSSNAYAKTLSDEQKHTPDMDGDKPQAIKACMALLAPLQREAFLLRHEAGFEPAQICEILGAKAEAVKTRLRYAMEQLRECLTKKLGERQ</sequence>
<keyword evidence="4" id="KW-0238">DNA-binding</keyword>
<dbReference type="Gene3D" id="1.10.1740.10">
    <property type="match status" value="1"/>
</dbReference>
<dbReference type="NCBIfam" id="TIGR02937">
    <property type="entry name" value="sigma70-ECF"/>
    <property type="match status" value="1"/>
</dbReference>
<proteinExistence type="inferred from homology"/>
<comment type="caution">
    <text evidence="8">The sequence shown here is derived from an EMBL/GenBank/DDBJ whole genome shotgun (WGS) entry which is preliminary data.</text>
</comment>
<comment type="similarity">
    <text evidence="1">Belongs to the sigma-70 factor family. ECF subfamily.</text>
</comment>
<dbReference type="AlphaFoldDB" id="A0A1E5C801"/>
<name>A0A1E5C801_9GAMM</name>
<dbReference type="InterPro" id="IPR013324">
    <property type="entry name" value="RNA_pol_sigma_r3/r4-like"/>
</dbReference>
<dbReference type="PANTHER" id="PTHR43133">
    <property type="entry name" value="RNA POLYMERASE ECF-TYPE SIGMA FACTO"/>
    <property type="match status" value="1"/>
</dbReference>
<feature type="domain" description="RNA polymerase sigma-70 region 2" evidence="6">
    <location>
        <begin position="24"/>
        <end position="91"/>
    </location>
</feature>
<evidence type="ECO:0000313" key="9">
    <source>
        <dbReference type="Proteomes" id="UP000095039"/>
    </source>
</evidence>
<dbReference type="InterPro" id="IPR007627">
    <property type="entry name" value="RNA_pol_sigma70_r2"/>
</dbReference>
<reference evidence="8 9" key="1">
    <citation type="journal article" date="2012" name="Science">
        <title>Ecological populations of bacteria act as socially cohesive units of antibiotic production and resistance.</title>
        <authorList>
            <person name="Cordero O.X."/>
            <person name="Wildschutte H."/>
            <person name="Kirkup B."/>
            <person name="Proehl S."/>
            <person name="Ngo L."/>
            <person name="Hussain F."/>
            <person name="Le Roux F."/>
            <person name="Mincer T."/>
            <person name="Polz M.F."/>
        </authorList>
    </citation>
    <scope>NUCLEOTIDE SEQUENCE [LARGE SCALE GENOMIC DNA]</scope>
    <source>
        <strain evidence="8 9">FF-454</strain>
    </source>
</reference>
<keyword evidence="9" id="KW-1185">Reference proteome</keyword>
<dbReference type="SUPFAM" id="SSF88946">
    <property type="entry name" value="Sigma2 domain of RNA polymerase sigma factors"/>
    <property type="match status" value="1"/>
</dbReference>
<feature type="domain" description="RNA polymerase sigma factor 70 region 4 type 2" evidence="7">
    <location>
        <begin position="118"/>
        <end position="169"/>
    </location>
</feature>
<dbReference type="InterPro" id="IPR013249">
    <property type="entry name" value="RNA_pol_sigma70_r4_t2"/>
</dbReference>
<keyword evidence="2" id="KW-0805">Transcription regulation</keyword>
<dbReference type="RefSeq" id="WP_016959981.1">
    <property type="nucleotide sequence ID" value="NZ_AJWN02000046.1"/>
</dbReference>
<keyword evidence="3" id="KW-0731">Sigma factor</keyword>
<dbReference type="InterPro" id="IPR014284">
    <property type="entry name" value="RNA_pol_sigma-70_dom"/>
</dbReference>
<dbReference type="InterPro" id="IPR036388">
    <property type="entry name" value="WH-like_DNA-bd_sf"/>
</dbReference>
<accession>A0A1E5C801</accession>
<dbReference type="EMBL" id="AJWN02000046">
    <property type="protein sequence ID" value="OEE61577.1"/>
    <property type="molecule type" value="Genomic_DNA"/>
</dbReference>
<dbReference type="InterPro" id="IPR013325">
    <property type="entry name" value="RNA_pol_sigma_r2"/>
</dbReference>
<gene>
    <name evidence="8" type="ORF">A1OK_09470</name>
</gene>
<dbReference type="GO" id="GO:0003677">
    <property type="term" value="F:DNA binding"/>
    <property type="evidence" value="ECO:0007669"/>
    <property type="project" value="UniProtKB-KW"/>
</dbReference>
<evidence type="ECO:0000259" key="6">
    <source>
        <dbReference type="Pfam" id="PF04542"/>
    </source>
</evidence>
<dbReference type="PANTHER" id="PTHR43133:SF8">
    <property type="entry name" value="RNA POLYMERASE SIGMA FACTOR HI_1459-RELATED"/>
    <property type="match status" value="1"/>
</dbReference>
<dbReference type="Proteomes" id="UP000095039">
    <property type="component" value="Unassembled WGS sequence"/>
</dbReference>
<evidence type="ECO:0000256" key="4">
    <source>
        <dbReference type="ARBA" id="ARBA00023125"/>
    </source>
</evidence>
<evidence type="ECO:0000256" key="2">
    <source>
        <dbReference type="ARBA" id="ARBA00023015"/>
    </source>
</evidence>
<protein>
    <submittedName>
        <fullName evidence="8">RNA polymerase subunit sigma-24</fullName>
    </submittedName>
</protein>
<dbReference type="SUPFAM" id="SSF88659">
    <property type="entry name" value="Sigma3 and sigma4 domains of RNA polymerase sigma factors"/>
    <property type="match status" value="1"/>
</dbReference>
<evidence type="ECO:0000259" key="7">
    <source>
        <dbReference type="Pfam" id="PF08281"/>
    </source>
</evidence>
<organism evidence="8 9">
    <name type="scientific">Enterovibrio norvegicus FF-454</name>
    <dbReference type="NCBI Taxonomy" id="1185651"/>
    <lineage>
        <taxon>Bacteria</taxon>
        <taxon>Pseudomonadati</taxon>
        <taxon>Pseudomonadota</taxon>
        <taxon>Gammaproteobacteria</taxon>
        <taxon>Vibrionales</taxon>
        <taxon>Vibrionaceae</taxon>
        <taxon>Enterovibrio</taxon>
    </lineage>
</organism>